<sequence>MVGQATKWLGTDDIAIAAFDQLDHLGGEQPALTHFIAVADNVFDERFKVMIGRWRRKLRVLRQHFQHDVLHAQQKIHKPADNKIFDVVAAVKLVVLQTIIDFKQHKVQQTGQHDLAVL</sequence>
<dbReference type="EMBL" id="VSSQ01054443">
    <property type="protein sequence ID" value="MPN08395.1"/>
    <property type="molecule type" value="Genomic_DNA"/>
</dbReference>
<accession>A0A645F263</accession>
<protein>
    <submittedName>
        <fullName evidence="1">Uncharacterized protein</fullName>
    </submittedName>
</protein>
<reference evidence="1" key="1">
    <citation type="submission" date="2019-08" db="EMBL/GenBank/DDBJ databases">
        <authorList>
            <person name="Kucharzyk K."/>
            <person name="Murdoch R.W."/>
            <person name="Higgins S."/>
            <person name="Loffler F."/>
        </authorList>
    </citation>
    <scope>NUCLEOTIDE SEQUENCE</scope>
</reference>
<comment type="caution">
    <text evidence="1">The sequence shown here is derived from an EMBL/GenBank/DDBJ whole genome shotgun (WGS) entry which is preliminary data.</text>
</comment>
<evidence type="ECO:0000313" key="1">
    <source>
        <dbReference type="EMBL" id="MPN08395.1"/>
    </source>
</evidence>
<name>A0A645F263_9ZZZZ</name>
<proteinExistence type="predicted"/>
<dbReference type="AlphaFoldDB" id="A0A645F263"/>
<organism evidence="1">
    <name type="scientific">bioreactor metagenome</name>
    <dbReference type="NCBI Taxonomy" id="1076179"/>
    <lineage>
        <taxon>unclassified sequences</taxon>
        <taxon>metagenomes</taxon>
        <taxon>ecological metagenomes</taxon>
    </lineage>
</organism>
<gene>
    <name evidence="1" type="ORF">SDC9_155677</name>
</gene>